<evidence type="ECO:0000256" key="1">
    <source>
        <dbReference type="SAM" id="MobiDB-lite"/>
    </source>
</evidence>
<comment type="caution">
    <text evidence="2">The sequence shown here is derived from an EMBL/GenBank/DDBJ whole genome shotgun (WGS) entry which is preliminary data.</text>
</comment>
<feature type="compositionally biased region" description="Basic and acidic residues" evidence="1">
    <location>
        <begin position="210"/>
        <end position="219"/>
    </location>
</feature>
<accession>A0AAD4T999</accession>
<keyword evidence="3" id="KW-1185">Reference proteome</keyword>
<sequence length="297" mass="34762">MHIWPNIWFVEHTIIVVPEPLRKDKFFEQKFIDPYTENEKVVLNMSKEGGIMFLEEGREDKYEELRMTIKSSLEQMQKMDCNNEEFVPKMQEMLNKIYFKAYPDILPNTTHKNLMILYNWMMMQKKMCLCHIKKHQKMIPIRYRLKMMRGLETSAAAINPEPTPIFIETTSKENHTTPETTSSASEPKPADEDLNVTRTNKKRKASESNVQKDDVMKKDSEANEAILEENKNKKAKDKNIAVKLAEIIQKLEEKGLFKGITSNDEKSKTSLDKDTRESAKTIKNLQEVKTIYELQYG</sequence>
<name>A0AAD4T999_9MAGN</name>
<gene>
    <name evidence="2" type="ORF">MKW98_015192</name>
</gene>
<dbReference type="AlphaFoldDB" id="A0AAD4T999"/>
<evidence type="ECO:0000313" key="2">
    <source>
        <dbReference type="EMBL" id="KAI3944040.1"/>
    </source>
</evidence>
<feature type="region of interest" description="Disordered" evidence="1">
    <location>
        <begin position="169"/>
        <end position="219"/>
    </location>
</feature>
<organism evidence="2 3">
    <name type="scientific">Papaver atlanticum</name>
    <dbReference type="NCBI Taxonomy" id="357466"/>
    <lineage>
        <taxon>Eukaryota</taxon>
        <taxon>Viridiplantae</taxon>
        <taxon>Streptophyta</taxon>
        <taxon>Embryophyta</taxon>
        <taxon>Tracheophyta</taxon>
        <taxon>Spermatophyta</taxon>
        <taxon>Magnoliopsida</taxon>
        <taxon>Ranunculales</taxon>
        <taxon>Papaveraceae</taxon>
        <taxon>Papaveroideae</taxon>
        <taxon>Papaver</taxon>
    </lineage>
</organism>
<dbReference type="EMBL" id="JAJJMB010004080">
    <property type="protein sequence ID" value="KAI3944040.1"/>
    <property type="molecule type" value="Genomic_DNA"/>
</dbReference>
<protein>
    <submittedName>
        <fullName evidence="2">Uncharacterized protein</fullName>
    </submittedName>
</protein>
<evidence type="ECO:0000313" key="3">
    <source>
        <dbReference type="Proteomes" id="UP001202328"/>
    </source>
</evidence>
<proteinExistence type="predicted"/>
<dbReference type="Proteomes" id="UP001202328">
    <property type="component" value="Unassembled WGS sequence"/>
</dbReference>
<feature type="compositionally biased region" description="Low complexity" evidence="1">
    <location>
        <begin position="177"/>
        <end position="187"/>
    </location>
</feature>
<reference evidence="2" key="1">
    <citation type="submission" date="2022-04" db="EMBL/GenBank/DDBJ databases">
        <title>A functionally conserved STORR gene fusion in Papaver species that diverged 16.8 million years ago.</title>
        <authorList>
            <person name="Catania T."/>
        </authorList>
    </citation>
    <scope>NUCLEOTIDE SEQUENCE</scope>
    <source>
        <strain evidence="2">S-188037</strain>
    </source>
</reference>